<dbReference type="Gene3D" id="2.40.50.1020">
    <property type="entry name" value="LytTr DNA-binding domain"/>
    <property type="match status" value="1"/>
</dbReference>
<proteinExistence type="predicted"/>
<dbReference type="Pfam" id="PF04397">
    <property type="entry name" value="LytTR"/>
    <property type="match status" value="1"/>
</dbReference>
<sequence length="269" mass="29201">MNDTTAQSAFRKWYRLLRSSRFWEIVAVAAIVTLAGNISFSAPIGETAALMLLHFAIAVVSSTVASFGIVFVSTILSRRLAVIPRFALAGLVASPAVFGVVFVLIAIAHRTVPDRSATLDLLVSVTIIVTAISLAIALFESRGESKAPTPLSVEPSQPQFVKRLPVELGQDLTRLSACDHYVEAYTRKGHALVLIRFSDALKELAEEDGLQIHRSHWVARTAVHRLVNEGRSLLVEMEDGARLPVSRSRLAAVRAEGFPVDGKDTRPPA</sequence>
<feature type="transmembrane region" description="Helical" evidence="1">
    <location>
        <begin position="21"/>
        <end position="40"/>
    </location>
</feature>
<dbReference type="SMART" id="SM00850">
    <property type="entry name" value="LytTR"/>
    <property type="match status" value="1"/>
</dbReference>
<comment type="caution">
    <text evidence="3">The sequence shown here is derived from an EMBL/GenBank/DDBJ whole genome shotgun (WGS) entry which is preliminary data.</text>
</comment>
<evidence type="ECO:0000256" key="1">
    <source>
        <dbReference type="SAM" id="Phobius"/>
    </source>
</evidence>
<feature type="transmembrane region" description="Helical" evidence="1">
    <location>
        <begin position="52"/>
        <end position="76"/>
    </location>
</feature>
<feature type="domain" description="HTH LytTR-type" evidence="2">
    <location>
        <begin position="170"/>
        <end position="259"/>
    </location>
</feature>
<feature type="transmembrane region" description="Helical" evidence="1">
    <location>
        <begin position="121"/>
        <end position="139"/>
    </location>
</feature>
<protein>
    <submittedName>
        <fullName evidence="3">LytTR family transcriptional regulator</fullName>
    </submittedName>
</protein>
<dbReference type="GO" id="GO:0003677">
    <property type="term" value="F:DNA binding"/>
    <property type="evidence" value="ECO:0007669"/>
    <property type="project" value="InterPro"/>
</dbReference>
<reference evidence="3 4" key="1">
    <citation type="submission" date="2018-04" db="EMBL/GenBank/DDBJ databases">
        <title>Genomic Encyclopedia of Archaeal and Bacterial Type Strains, Phase II (KMG-II): from individual species to whole genera.</title>
        <authorList>
            <person name="Goeker M."/>
        </authorList>
    </citation>
    <scope>NUCLEOTIDE SEQUENCE [LARGE SCALE GENOMIC DNA]</scope>
    <source>
        <strain evidence="3 4">DSM 23382</strain>
    </source>
</reference>
<dbReference type="PROSITE" id="PS50930">
    <property type="entry name" value="HTH_LYTTR"/>
    <property type="match status" value="1"/>
</dbReference>
<dbReference type="AlphaFoldDB" id="A0A2T5V1G5"/>
<dbReference type="Proteomes" id="UP000244081">
    <property type="component" value="Unassembled WGS sequence"/>
</dbReference>
<accession>A0A2T5V1G5</accession>
<evidence type="ECO:0000313" key="4">
    <source>
        <dbReference type="Proteomes" id="UP000244081"/>
    </source>
</evidence>
<keyword evidence="1" id="KW-0472">Membrane</keyword>
<evidence type="ECO:0000313" key="3">
    <source>
        <dbReference type="EMBL" id="PTW57599.1"/>
    </source>
</evidence>
<dbReference type="EMBL" id="QAYG01000010">
    <property type="protein sequence ID" value="PTW57599.1"/>
    <property type="molecule type" value="Genomic_DNA"/>
</dbReference>
<keyword evidence="1" id="KW-0812">Transmembrane</keyword>
<dbReference type="RefSeq" id="WP_170122189.1">
    <property type="nucleotide sequence ID" value="NZ_QAYG01000010.1"/>
</dbReference>
<feature type="transmembrane region" description="Helical" evidence="1">
    <location>
        <begin position="88"/>
        <end position="109"/>
    </location>
</feature>
<gene>
    <name evidence="3" type="ORF">C8N35_11078</name>
</gene>
<evidence type="ECO:0000259" key="2">
    <source>
        <dbReference type="PROSITE" id="PS50930"/>
    </source>
</evidence>
<dbReference type="InterPro" id="IPR007492">
    <property type="entry name" value="LytTR_DNA-bd_dom"/>
</dbReference>
<organism evidence="3 4">
    <name type="scientific">Breoghania corrubedonensis</name>
    <dbReference type="NCBI Taxonomy" id="665038"/>
    <lineage>
        <taxon>Bacteria</taxon>
        <taxon>Pseudomonadati</taxon>
        <taxon>Pseudomonadota</taxon>
        <taxon>Alphaproteobacteria</taxon>
        <taxon>Hyphomicrobiales</taxon>
        <taxon>Stappiaceae</taxon>
        <taxon>Breoghania</taxon>
    </lineage>
</organism>
<name>A0A2T5V1G5_9HYPH</name>
<keyword evidence="4" id="KW-1185">Reference proteome</keyword>
<keyword evidence="1" id="KW-1133">Transmembrane helix</keyword>